<dbReference type="InterPro" id="IPR057470">
    <property type="entry name" value="Ig_CFAP65_7th"/>
</dbReference>
<name>A0A1Y1HM94_KLENI</name>
<evidence type="ECO:0000256" key="3">
    <source>
        <dbReference type="ARBA" id="ARBA00022490"/>
    </source>
</evidence>
<dbReference type="Pfam" id="PF24816">
    <property type="entry name" value="Ig_CFAP65__9th"/>
    <property type="match status" value="1"/>
</dbReference>
<evidence type="ECO:0000259" key="13">
    <source>
        <dbReference type="Pfam" id="PF25248"/>
    </source>
</evidence>
<dbReference type="Pfam" id="PF22544">
    <property type="entry name" value="HYDIN_VesB_CFA65-like_Ig"/>
    <property type="match status" value="1"/>
</dbReference>
<reference evidence="15 16" key="1">
    <citation type="journal article" date="2014" name="Nat. Commun.">
        <title>Klebsormidium flaccidum genome reveals primary factors for plant terrestrial adaptation.</title>
        <authorList>
            <person name="Hori K."/>
            <person name="Maruyama F."/>
            <person name="Fujisawa T."/>
            <person name="Togashi T."/>
            <person name="Yamamoto N."/>
            <person name="Seo M."/>
            <person name="Sato S."/>
            <person name="Yamada T."/>
            <person name="Mori H."/>
            <person name="Tajima N."/>
            <person name="Moriyama T."/>
            <person name="Ikeuchi M."/>
            <person name="Watanabe M."/>
            <person name="Wada H."/>
            <person name="Kobayashi K."/>
            <person name="Saito M."/>
            <person name="Masuda T."/>
            <person name="Sasaki-Sekimoto Y."/>
            <person name="Mashiguchi K."/>
            <person name="Awai K."/>
            <person name="Shimojima M."/>
            <person name="Masuda S."/>
            <person name="Iwai M."/>
            <person name="Nobusawa T."/>
            <person name="Narise T."/>
            <person name="Kondo S."/>
            <person name="Saito H."/>
            <person name="Sato R."/>
            <person name="Murakawa M."/>
            <person name="Ihara Y."/>
            <person name="Oshima-Yamada Y."/>
            <person name="Ohtaka K."/>
            <person name="Satoh M."/>
            <person name="Sonobe K."/>
            <person name="Ishii M."/>
            <person name="Ohtani R."/>
            <person name="Kanamori-Sato M."/>
            <person name="Honoki R."/>
            <person name="Miyazaki D."/>
            <person name="Mochizuki H."/>
            <person name="Umetsu J."/>
            <person name="Higashi K."/>
            <person name="Shibata D."/>
            <person name="Kamiya Y."/>
            <person name="Sato N."/>
            <person name="Nakamura Y."/>
            <person name="Tabata S."/>
            <person name="Ida S."/>
            <person name="Kurokawa K."/>
            <person name="Ohta H."/>
        </authorList>
    </citation>
    <scope>NUCLEOTIDE SEQUENCE [LARGE SCALE GENOMIC DNA]</scope>
    <source>
        <strain evidence="15 16">NIES-2285</strain>
    </source>
</reference>
<feature type="domain" description="HYDIN/VesB/CFA65-like Ig-like" evidence="8">
    <location>
        <begin position="127"/>
        <end position="212"/>
    </location>
</feature>
<dbReference type="NCBIfam" id="NF012200">
    <property type="entry name" value="choice_anch_D"/>
    <property type="match status" value="2"/>
</dbReference>
<accession>A0A1Y1HM94</accession>
<dbReference type="Pfam" id="PF24507">
    <property type="entry name" value="Ig_CFAP65_4th"/>
    <property type="match status" value="1"/>
</dbReference>
<evidence type="ECO:0000256" key="1">
    <source>
        <dbReference type="ARBA" id="ARBA00004230"/>
    </source>
</evidence>
<dbReference type="Pfam" id="PF24798">
    <property type="entry name" value="Ig-CFAP74_4th"/>
    <property type="match status" value="1"/>
</dbReference>
<dbReference type="InterPro" id="IPR056305">
    <property type="entry name" value="Ig_CFAP65_10th"/>
</dbReference>
<dbReference type="PANTHER" id="PTHR46127:SF1">
    <property type="entry name" value="CILIA- AND FLAGELLA-ASSOCIATED PROTEIN 65"/>
    <property type="match status" value="1"/>
</dbReference>
<dbReference type="InterPro" id="IPR013783">
    <property type="entry name" value="Ig-like_fold"/>
</dbReference>
<organism evidence="15 16">
    <name type="scientific">Klebsormidium nitens</name>
    <name type="common">Green alga</name>
    <name type="synonym">Ulothrix nitens</name>
    <dbReference type="NCBI Taxonomy" id="105231"/>
    <lineage>
        <taxon>Eukaryota</taxon>
        <taxon>Viridiplantae</taxon>
        <taxon>Streptophyta</taxon>
        <taxon>Klebsormidiophyceae</taxon>
        <taxon>Klebsormidiales</taxon>
        <taxon>Klebsormidiaceae</taxon>
        <taxon>Klebsormidium</taxon>
    </lineage>
</organism>
<dbReference type="Pfam" id="PF25249">
    <property type="entry name" value="Ig_CFAP65_7th"/>
    <property type="match status" value="1"/>
</dbReference>
<evidence type="ECO:0000313" key="16">
    <source>
        <dbReference type="Proteomes" id="UP000054558"/>
    </source>
</evidence>
<gene>
    <name evidence="15" type="ORF">KFL_000190300</name>
</gene>
<dbReference type="InterPro" id="IPR053879">
    <property type="entry name" value="HYDIN_VesB_CFA65-like_Ig"/>
</dbReference>
<keyword evidence="5" id="KW-0969">Cilium</keyword>
<dbReference type="InterPro" id="IPR057467">
    <property type="entry name" value="Ig_CFAP65_8th"/>
</dbReference>
<dbReference type="Pfam" id="PF25248">
    <property type="entry name" value="Ig_CFAP65_8th"/>
    <property type="match status" value="1"/>
</dbReference>
<feature type="compositionally biased region" description="Basic and acidic residues" evidence="7">
    <location>
        <begin position="1696"/>
        <end position="1707"/>
    </location>
</feature>
<feature type="domain" description="CFAP65 tenth Ig-like" evidence="9">
    <location>
        <begin position="1203"/>
        <end position="1315"/>
    </location>
</feature>
<evidence type="ECO:0000259" key="8">
    <source>
        <dbReference type="Pfam" id="PF22544"/>
    </source>
</evidence>
<evidence type="ECO:0000256" key="6">
    <source>
        <dbReference type="ARBA" id="ARBA00023273"/>
    </source>
</evidence>
<keyword evidence="6" id="KW-0966">Cell projection</keyword>
<dbReference type="PANTHER" id="PTHR46127">
    <property type="entry name" value="CILIA- AND FLAGELLA-ASSOCIATED PROTEIN 65"/>
    <property type="match status" value="1"/>
</dbReference>
<evidence type="ECO:0000259" key="11">
    <source>
        <dbReference type="Pfam" id="PF24798"/>
    </source>
</evidence>
<dbReference type="InterPro" id="IPR056344">
    <property type="entry name" value="Ig_CFAP65-like_9th"/>
</dbReference>
<dbReference type="Gene3D" id="2.60.40.10">
    <property type="entry name" value="Immunoglobulins"/>
    <property type="match status" value="11"/>
</dbReference>
<feature type="domain" description="CFAP65-like ninth Ig-like" evidence="12">
    <location>
        <begin position="1017"/>
        <end position="1194"/>
    </location>
</feature>
<evidence type="ECO:0000256" key="5">
    <source>
        <dbReference type="ARBA" id="ARBA00023069"/>
    </source>
</evidence>
<dbReference type="Pfam" id="PF24291">
    <property type="entry name" value="Ig_CFAP65"/>
    <property type="match status" value="1"/>
</dbReference>
<evidence type="ECO:0000256" key="7">
    <source>
        <dbReference type="SAM" id="MobiDB-lite"/>
    </source>
</evidence>
<sequence>MARSLTRMPTLVAETREERVHDLGVECPSLLEWKHWRAGGEYRKSVTVRNVSQKHQRIKYALPSSGAFSMEYPEELHLSPGMSATLVVIFKPGQNPVYSDKIIFSTAKGAFAVRLEGRHPGAELVMPSHLDFGFCPVKESTPQAFAVRNTGHVPLAFSWECVAPFGIAPARGTLQPGEAAECTAAFAPDEASSFTASATCTTSAGATSSLTLVGVGKYPFLSASTTAVDFGEVLSGSTVDHEIILTNAALVAAAFELRSVNGGGEERGIRVTPTRGRLLPNERIALRVTYSPSSAGTSASATFEIPTATGRSIRIECSGSAVGPRVTLSASGLNFGMVRAGTDAVRSVRLENHSGMEVAYQLRGTESGPFSVEVTTGTCPAFGSATVTVRFDPKDPLMYHKRLFLLIRDHAPLAVTLIGSCFNDKMRPPLLNLKQFRNGSSVQGEPDCYEDPNLEREEGTESPPESNHSGAEELERWEALFAGAEERTRVHADVTRLDFGACARGKPSEFKPVTLTNDSEERVTCTWMTPEGFGGANPAGSEGVKLYQVFPQEAEIRPGGSFIFNVVFRPKRDNCFYCDDLEVLVVPKRLRQWDAALAEVPPPSAMKVRAIAHTFKPGADHVMPRAQFSSESVALPPSHVGDPSFQTSVIYNQGDTPLKFEIRPTSLDSPFKVHPTEGVILGHEFQVLAYRFCSETEGSRSERVLCFFNNSPANPTELRLTAGAFLPRVELTEDGNLGFRPTCVGAVSERGFAVRNLVKIPVRVSWAVPPRWAAVIGVQPGEEILRGGETREFAWSFAPREPGVTSAKVQCFVSGVRIRSVYSARQDSGPGVKTSGKVVPLGEEDMSGTNEVGQKLTSAAQKVTLSVTGEGISGVFKLTPEELDLGTLLVGAKHRAALTLHNLSDGPLQYALDARRAGFEDLDEDELEGDTCLKIEAPAGTIPARSSVSVPVSLRPSRRAEMSFEVTCARVDERRAAEGDPPGHVSWGDGTELSPENSWQAASEPATCLVTARADYPTLTVADVRSDGVSKDQLWRQLRAGQLNQLLAGEPGELERRLNGGKESADWAGMEDGLERHVVDLGAAVTGGKKVRTHLELKNTGLLTSKWNIRLWGKESVSLESWVQTGKPRTSEDKHRAQVREENLFEVRPRGGTLSPDESCHVSIEYQPGRPGTHRLPALLEISKGRRTLLNLVGRTLEFYEKLLIFSENPFDLGGVVLGERRPPLRGMTLRNGGPSEIRYQLDTQPLTRLSEANHGFDVLTVRNPEGCIPVGESVQLEWLFTPIEEREYEVELPLLVWGAETTYITLRGRGVRPEYMSLPETPGLDLGLGYNPRQTLNLPNQRATLSVESINFEHVPELSVSRRLVTVRNRSSDTVRFSWRPSLAADSLACGRLKVEPERGTMAPGAECVCKAVMTAGTQPAVFEATMICDVAPAPSQAAVKCPGSLSPSSPGATRTRGSVRWDTGKENKKLPLRIAGEEEVIVDTFRKIGKDTQGRAPLSHQSVLEATTESYRTRRDGRNPGGTVKASGTNGTAQSGEQAEDSVSSLFLTLTGHVHSGESYRSLFGESGSHFLVENPPAVPTESAVPGPQDREVVGEVLETILREAFRDPDVRTACEAGPVDGPCLQSAEVPTWASMRRKTAGEAKADRGESGELLEVSPERNASRPFGEAVSDGYPAGFSTEGRGEAAEESGEDREGKAEPRDVDGEVSMSAGDVMLNVMHGDREERAKGTGQTGAVRSIGVDQAADLKRLAEFVLEGTLFSVVKDALKDKDCP</sequence>
<dbReference type="OMA" id="QQLKVMV"/>
<feature type="domain" description="CFAP65 fourth Ig-like" evidence="10">
    <location>
        <begin position="333"/>
        <end position="425"/>
    </location>
</feature>
<dbReference type="GO" id="GO:0031514">
    <property type="term" value="C:motile cilium"/>
    <property type="evidence" value="ECO:0007669"/>
    <property type="project" value="UniProtKB-SubCell"/>
</dbReference>
<evidence type="ECO:0000313" key="15">
    <source>
        <dbReference type="EMBL" id="GAQ78812.1"/>
    </source>
</evidence>
<protein>
    <recommendedName>
        <fullName evidence="17">Abnormal spindle-like microcephaly-associated protein ASH domain-containing protein</fullName>
    </recommendedName>
</protein>
<feature type="compositionally biased region" description="Basic and acidic residues" evidence="7">
    <location>
        <begin position="1642"/>
        <end position="1653"/>
    </location>
</feature>
<feature type="compositionally biased region" description="Polar residues" evidence="7">
    <location>
        <begin position="1528"/>
        <end position="1542"/>
    </location>
</feature>
<proteinExistence type="predicted"/>
<feature type="region of interest" description="Disordered" evidence="7">
    <location>
        <begin position="975"/>
        <end position="997"/>
    </location>
</feature>
<keyword evidence="3" id="KW-0963">Cytoplasm</keyword>
<dbReference type="GO" id="GO:0005737">
    <property type="term" value="C:cytoplasm"/>
    <property type="evidence" value="ECO:0007669"/>
    <property type="project" value="UniProtKB-SubCell"/>
</dbReference>
<feature type="domain" description="CFAP74 fourth Ig-like" evidence="11">
    <location>
        <begin position="224"/>
        <end position="320"/>
    </location>
</feature>
<feature type="compositionally biased region" description="Polar residues" evidence="7">
    <location>
        <begin position="1447"/>
        <end position="1458"/>
    </location>
</feature>
<comment type="subcellular location">
    <subcellularLocation>
        <location evidence="1">Cell projection</location>
        <location evidence="1">Cilium</location>
        <location evidence="1">Flagellum</location>
    </subcellularLocation>
    <subcellularLocation>
        <location evidence="2">Cytoplasm</location>
    </subcellularLocation>
</comment>
<keyword evidence="4" id="KW-0282">Flagellum</keyword>
<dbReference type="OrthoDB" id="415597at2759"/>
<dbReference type="Pfam" id="PF24771">
    <property type="entry name" value="Ig_CFAP74_1st"/>
    <property type="match status" value="1"/>
</dbReference>
<evidence type="ECO:0008006" key="17">
    <source>
        <dbReference type="Google" id="ProtNLM"/>
    </source>
</evidence>
<evidence type="ECO:0000259" key="14">
    <source>
        <dbReference type="Pfam" id="PF25249"/>
    </source>
</evidence>
<dbReference type="InterPro" id="IPR052614">
    <property type="entry name" value="CFAP65"/>
</dbReference>
<dbReference type="Proteomes" id="UP000054558">
    <property type="component" value="Unassembled WGS sequence"/>
</dbReference>
<feature type="region of interest" description="Disordered" evidence="7">
    <location>
        <begin position="1638"/>
        <end position="1712"/>
    </location>
</feature>
<feature type="region of interest" description="Disordered" evidence="7">
    <location>
        <begin position="1443"/>
        <end position="1462"/>
    </location>
</feature>
<evidence type="ECO:0000256" key="4">
    <source>
        <dbReference type="ARBA" id="ARBA00022846"/>
    </source>
</evidence>
<keyword evidence="16" id="KW-1185">Reference proteome</keyword>
<evidence type="ECO:0000259" key="10">
    <source>
        <dbReference type="Pfam" id="PF24507"/>
    </source>
</evidence>
<dbReference type="EMBL" id="DF236968">
    <property type="protein sequence ID" value="GAQ78812.1"/>
    <property type="molecule type" value="Genomic_DNA"/>
</dbReference>
<evidence type="ECO:0000259" key="9">
    <source>
        <dbReference type="Pfam" id="PF24291"/>
    </source>
</evidence>
<feature type="region of interest" description="Disordered" evidence="7">
    <location>
        <begin position="437"/>
        <end position="472"/>
    </location>
</feature>
<feature type="domain" description="CFAP65 seventh Ig-like" evidence="14">
    <location>
        <begin position="734"/>
        <end position="821"/>
    </location>
</feature>
<evidence type="ECO:0000256" key="2">
    <source>
        <dbReference type="ARBA" id="ARBA00004496"/>
    </source>
</evidence>
<feature type="region of interest" description="Disordered" evidence="7">
    <location>
        <begin position="1510"/>
        <end position="1542"/>
    </location>
</feature>
<feature type="domain" description="CFAP65 eight Ig-like" evidence="13">
    <location>
        <begin position="874"/>
        <end position="973"/>
    </location>
</feature>
<dbReference type="STRING" id="105231.A0A1Y1HM94"/>
<dbReference type="InterPro" id="IPR056310">
    <property type="entry name" value="Ig-CFAP74_4th"/>
</dbReference>
<dbReference type="InterPro" id="IPR058536">
    <property type="entry name" value="Ig_CFAP65_4th"/>
</dbReference>
<evidence type="ECO:0000259" key="12">
    <source>
        <dbReference type="Pfam" id="PF24816"/>
    </source>
</evidence>